<sequence>MKLLWRRREQTPAADARAEAQAQPQQCLAQCAGRSTAVFFGQRGWPKSPELDKACPHGYKLSMGFTMKRLWLIGALLLVLLGFVLARHAGVPSFISGNGAAPQQEQTTTADSGAVGENAAPDAARPSGPETDAASHPDSVAQDSSSPQKTGVASATGSTAGQTADGAGPDSANGAEAATGAEADTDAVDAGAAPGEAVVRGTFEKGDTVSKVLESAGGQGVQQYVSAARQVFSMRSFREGQPYLVVTDKESGQVKRFEYEIDSRRRLVVEGSENPAARVEPIEYVVLLSSVEGSISDNLFQAVADLGESPQMALKLADLFGSEINFIRDLQPGDSFSVLVEKRYRDSEYKGYGRILAAHFTNKGKTFEAYLFRDGNQRAEYYNRKGENLRKTLLQAPLAFTRISSRFTNSRLHPILNYTRAHHGVDYAAPTGTPVKAVGEGVVTQRGWAGGYGNQIIVKHSASLESMYAHLSGYARGLATGQRVRQGQVIGFVGSTGLATGPHLDFRLRQNGKFIDPTKAINPRGEPVPKRAMAEFEKTVALELAYLKGEKNLSEYAVDSVVPDAPVAPVAAPEKPVNKEKSKPARKSRR</sequence>
<name>A0A212L5I4_9BACT</name>
<evidence type="ECO:0000256" key="2">
    <source>
        <dbReference type="ARBA" id="ARBA00022670"/>
    </source>
</evidence>
<dbReference type="GO" id="GO:0006508">
    <property type="term" value="P:proteolysis"/>
    <property type="evidence" value="ECO:0007669"/>
    <property type="project" value="UniProtKB-KW"/>
</dbReference>
<feature type="region of interest" description="Disordered" evidence="7">
    <location>
        <begin position="99"/>
        <end position="187"/>
    </location>
</feature>
<dbReference type="InterPro" id="IPR011055">
    <property type="entry name" value="Dup_hybrid_motif"/>
</dbReference>
<keyword evidence="8" id="KW-0472">Membrane</keyword>
<accession>A0A212L5I4</accession>
<keyword evidence="2" id="KW-0645">Protease</keyword>
<dbReference type="AlphaFoldDB" id="A0A212L5I4"/>
<dbReference type="PANTHER" id="PTHR21666">
    <property type="entry name" value="PEPTIDASE-RELATED"/>
    <property type="match status" value="1"/>
</dbReference>
<evidence type="ECO:0000256" key="8">
    <source>
        <dbReference type="SAM" id="Phobius"/>
    </source>
</evidence>
<keyword evidence="4" id="KW-0378">Hydrolase</keyword>
<feature type="transmembrane region" description="Helical" evidence="8">
    <location>
        <begin position="70"/>
        <end position="89"/>
    </location>
</feature>
<feature type="compositionally biased region" description="Low complexity" evidence="7">
    <location>
        <begin position="150"/>
        <end position="187"/>
    </location>
</feature>
<feature type="region of interest" description="Disordered" evidence="7">
    <location>
        <begin position="567"/>
        <end position="590"/>
    </location>
</feature>
<evidence type="ECO:0000256" key="3">
    <source>
        <dbReference type="ARBA" id="ARBA00022723"/>
    </source>
</evidence>
<dbReference type="EMBL" id="FMJC01000002">
    <property type="protein sequence ID" value="SCM72811.1"/>
    <property type="molecule type" value="Genomic_DNA"/>
</dbReference>
<proteinExistence type="predicted"/>
<dbReference type="PANTHER" id="PTHR21666:SF288">
    <property type="entry name" value="CELL DIVISION PROTEIN YTFB"/>
    <property type="match status" value="1"/>
</dbReference>
<comment type="cofactor">
    <cofactor evidence="1">
        <name>Zn(2+)</name>
        <dbReference type="ChEBI" id="CHEBI:29105"/>
    </cofactor>
</comment>
<evidence type="ECO:0000313" key="10">
    <source>
        <dbReference type="EMBL" id="SCM72811.1"/>
    </source>
</evidence>
<dbReference type="SUPFAM" id="SSF51261">
    <property type="entry name" value="Duplicated hybrid motif"/>
    <property type="match status" value="1"/>
</dbReference>
<keyword evidence="3" id="KW-0479">Metal-binding</keyword>
<keyword evidence="5" id="KW-0862">Zinc</keyword>
<evidence type="ECO:0000256" key="4">
    <source>
        <dbReference type="ARBA" id="ARBA00022801"/>
    </source>
</evidence>
<dbReference type="Pfam" id="PF01551">
    <property type="entry name" value="Peptidase_M23"/>
    <property type="match status" value="1"/>
</dbReference>
<dbReference type="InterPro" id="IPR016047">
    <property type="entry name" value="M23ase_b-sheet_dom"/>
</dbReference>
<evidence type="ECO:0000256" key="5">
    <source>
        <dbReference type="ARBA" id="ARBA00022833"/>
    </source>
</evidence>
<dbReference type="Gene3D" id="3.10.450.350">
    <property type="match status" value="1"/>
</dbReference>
<feature type="compositionally biased region" description="Polar residues" evidence="7">
    <location>
        <begin position="101"/>
        <end position="111"/>
    </location>
</feature>
<dbReference type="Gene3D" id="2.70.70.10">
    <property type="entry name" value="Glucose Permease (Domain IIA)"/>
    <property type="match status" value="1"/>
</dbReference>
<dbReference type="InterPro" id="IPR050570">
    <property type="entry name" value="Cell_wall_metabolism_enzyme"/>
</dbReference>
<dbReference type="GO" id="GO:0004222">
    <property type="term" value="F:metalloendopeptidase activity"/>
    <property type="evidence" value="ECO:0007669"/>
    <property type="project" value="TreeGrafter"/>
</dbReference>
<keyword evidence="8" id="KW-1133">Transmembrane helix</keyword>
<reference evidence="10" key="1">
    <citation type="submission" date="2016-08" db="EMBL/GenBank/DDBJ databases">
        <authorList>
            <person name="Seilhamer J.J."/>
        </authorList>
    </citation>
    <scope>NUCLEOTIDE SEQUENCE</scope>
    <source>
        <strain evidence="10">86-1</strain>
    </source>
</reference>
<organism evidence="10">
    <name type="scientific">uncultured Desulfovibrio sp</name>
    <dbReference type="NCBI Taxonomy" id="167968"/>
    <lineage>
        <taxon>Bacteria</taxon>
        <taxon>Pseudomonadati</taxon>
        <taxon>Thermodesulfobacteriota</taxon>
        <taxon>Desulfovibrionia</taxon>
        <taxon>Desulfovibrionales</taxon>
        <taxon>Desulfovibrionaceae</taxon>
        <taxon>Desulfovibrio</taxon>
        <taxon>environmental samples</taxon>
    </lineage>
</organism>
<evidence type="ECO:0000259" key="9">
    <source>
        <dbReference type="Pfam" id="PF01551"/>
    </source>
</evidence>
<dbReference type="CDD" id="cd12797">
    <property type="entry name" value="M23_peptidase"/>
    <property type="match status" value="1"/>
</dbReference>
<keyword evidence="8" id="KW-0812">Transmembrane</keyword>
<feature type="domain" description="M23ase beta-sheet core" evidence="9">
    <location>
        <begin position="421"/>
        <end position="517"/>
    </location>
</feature>
<evidence type="ECO:0000256" key="1">
    <source>
        <dbReference type="ARBA" id="ARBA00001947"/>
    </source>
</evidence>
<gene>
    <name evidence="10" type="ORF">KL86DES1_20852</name>
</gene>
<dbReference type="GO" id="GO:0046872">
    <property type="term" value="F:metal ion binding"/>
    <property type="evidence" value="ECO:0007669"/>
    <property type="project" value="UniProtKB-KW"/>
</dbReference>
<protein>
    <submittedName>
        <fullName evidence="10">Peptidase M23</fullName>
    </submittedName>
</protein>
<evidence type="ECO:0000256" key="7">
    <source>
        <dbReference type="SAM" id="MobiDB-lite"/>
    </source>
</evidence>
<keyword evidence="6" id="KW-0482">Metalloprotease</keyword>
<evidence type="ECO:0000256" key="6">
    <source>
        <dbReference type="ARBA" id="ARBA00023049"/>
    </source>
</evidence>